<keyword evidence="1" id="KW-0812">Transmembrane</keyword>
<reference evidence="2 3" key="1">
    <citation type="submission" date="2020-08" db="EMBL/GenBank/DDBJ databases">
        <title>Genomic Encyclopedia of Type Strains, Phase IV (KMG-IV): sequencing the most valuable type-strain genomes for metagenomic binning, comparative biology and taxonomic classification.</title>
        <authorList>
            <person name="Goeker M."/>
        </authorList>
    </citation>
    <scope>NUCLEOTIDE SEQUENCE [LARGE SCALE GENOMIC DNA]</scope>
    <source>
        <strain evidence="2 3">DSM 102983</strain>
    </source>
</reference>
<evidence type="ECO:0000256" key="1">
    <source>
        <dbReference type="SAM" id="Phobius"/>
    </source>
</evidence>
<name>A0ABR6KQY7_9BACT</name>
<evidence type="ECO:0000313" key="3">
    <source>
        <dbReference type="Proteomes" id="UP000533637"/>
    </source>
</evidence>
<comment type="caution">
    <text evidence="2">The sequence shown here is derived from an EMBL/GenBank/DDBJ whole genome shotgun (WGS) entry which is preliminary data.</text>
</comment>
<accession>A0ABR6KQY7</accession>
<keyword evidence="1" id="KW-0472">Membrane</keyword>
<proteinExistence type="predicted"/>
<keyword evidence="3" id="KW-1185">Reference proteome</keyword>
<protein>
    <submittedName>
        <fullName evidence="2">Uncharacterized protein</fullName>
    </submittedName>
</protein>
<evidence type="ECO:0000313" key="2">
    <source>
        <dbReference type="EMBL" id="MBB4623809.1"/>
    </source>
</evidence>
<sequence length="61" mass="7096">MCKCFYFVRQPSNNYTTVVERIENNCRMNTYLNPTVVYIQTLIIQLSLIPHVLAIAEGFVL</sequence>
<gene>
    <name evidence="2" type="ORF">GGQ57_003733</name>
</gene>
<dbReference type="EMBL" id="JACHOC010000008">
    <property type="protein sequence ID" value="MBB4623809.1"/>
    <property type="molecule type" value="Genomic_DNA"/>
</dbReference>
<dbReference type="Proteomes" id="UP000533637">
    <property type="component" value="Unassembled WGS sequence"/>
</dbReference>
<organism evidence="2 3">
    <name type="scientific">Parabacteroides faecis</name>
    <dbReference type="NCBI Taxonomy" id="1217282"/>
    <lineage>
        <taxon>Bacteria</taxon>
        <taxon>Pseudomonadati</taxon>
        <taxon>Bacteroidota</taxon>
        <taxon>Bacteroidia</taxon>
        <taxon>Bacteroidales</taxon>
        <taxon>Tannerellaceae</taxon>
        <taxon>Parabacteroides</taxon>
    </lineage>
</organism>
<feature type="transmembrane region" description="Helical" evidence="1">
    <location>
        <begin position="37"/>
        <end position="60"/>
    </location>
</feature>
<keyword evidence="1" id="KW-1133">Transmembrane helix</keyword>